<evidence type="ECO:0000313" key="2">
    <source>
        <dbReference type="Proteomes" id="UP000076858"/>
    </source>
</evidence>
<organism evidence="1 2">
    <name type="scientific">Daphnia magna</name>
    <dbReference type="NCBI Taxonomy" id="35525"/>
    <lineage>
        <taxon>Eukaryota</taxon>
        <taxon>Metazoa</taxon>
        <taxon>Ecdysozoa</taxon>
        <taxon>Arthropoda</taxon>
        <taxon>Crustacea</taxon>
        <taxon>Branchiopoda</taxon>
        <taxon>Diplostraca</taxon>
        <taxon>Cladocera</taxon>
        <taxon>Anomopoda</taxon>
        <taxon>Daphniidae</taxon>
        <taxon>Daphnia</taxon>
    </lineage>
</organism>
<comment type="caution">
    <text evidence="1">The sequence shown here is derived from an EMBL/GenBank/DDBJ whole genome shotgun (WGS) entry which is preliminary data.</text>
</comment>
<sequence length="63" mass="7098">MYSQWRHGGDAHWNFKWLHVRIDVALHVGGSVGNAVVCPSTICYVQTWNESHVTKSTKCGNNN</sequence>
<accession>A0A162SIN3</accession>
<keyword evidence="2" id="KW-1185">Reference proteome</keyword>
<gene>
    <name evidence="1" type="ORF">APZ42_011262</name>
</gene>
<reference evidence="1 2" key="1">
    <citation type="submission" date="2016-03" db="EMBL/GenBank/DDBJ databases">
        <title>EvidentialGene: Evidence-directed Construction of Genes on Genomes.</title>
        <authorList>
            <person name="Gilbert D.G."/>
            <person name="Choi J.-H."/>
            <person name="Mockaitis K."/>
            <person name="Colbourne J."/>
            <person name="Pfrender M."/>
        </authorList>
    </citation>
    <scope>NUCLEOTIDE SEQUENCE [LARGE SCALE GENOMIC DNA]</scope>
    <source>
        <strain evidence="1 2">Xinb3</strain>
        <tissue evidence="1">Complete organism</tissue>
    </source>
</reference>
<proteinExistence type="predicted"/>
<dbReference type="AlphaFoldDB" id="A0A162SIN3"/>
<name>A0A162SIN3_9CRUS</name>
<evidence type="ECO:0000313" key="1">
    <source>
        <dbReference type="EMBL" id="KZS21340.1"/>
    </source>
</evidence>
<dbReference type="EMBL" id="LRGB01000024">
    <property type="protein sequence ID" value="KZS21340.1"/>
    <property type="molecule type" value="Genomic_DNA"/>
</dbReference>
<dbReference type="Proteomes" id="UP000076858">
    <property type="component" value="Unassembled WGS sequence"/>
</dbReference>
<protein>
    <submittedName>
        <fullName evidence="1">Uncharacterized protein</fullName>
    </submittedName>
</protein>